<proteinExistence type="predicted"/>
<dbReference type="Proteomes" id="UP000663842">
    <property type="component" value="Unassembled WGS sequence"/>
</dbReference>
<feature type="non-terminal residue" evidence="1">
    <location>
        <position position="353"/>
    </location>
</feature>
<protein>
    <submittedName>
        <fullName evidence="1">Uncharacterized protein</fullName>
    </submittedName>
</protein>
<evidence type="ECO:0000313" key="1">
    <source>
        <dbReference type="EMBL" id="CAF4351987.1"/>
    </source>
</evidence>
<feature type="non-terminal residue" evidence="1">
    <location>
        <position position="1"/>
    </location>
</feature>
<evidence type="ECO:0000313" key="2">
    <source>
        <dbReference type="Proteomes" id="UP000663842"/>
    </source>
</evidence>
<dbReference type="AlphaFoldDB" id="A0A820KXV1"/>
<name>A0A820KXV1_9BILA</name>
<comment type="caution">
    <text evidence="1">The sequence shown here is derived from an EMBL/GenBank/DDBJ whole genome shotgun (WGS) entry which is preliminary data.</text>
</comment>
<dbReference type="EMBL" id="CAJOBF010016014">
    <property type="protein sequence ID" value="CAF4351987.1"/>
    <property type="molecule type" value="Genomic_DNA"/>
</dbReference>
<sequence>MDKAIVIPHTLFAKWERQQKILEKKDNHLVGLEKDLNGILKSGKPDEDKKIRYTEALRKFLQYSNIDLSEGDKKPIEIPIIDKKPVKLKNDPVYNSLKTVLKSAALQRGQKLYKDLLTRDKDIKWDTNNTVTLQGIEIPSSDIVSLIAGAVDAAYAQSHQPAAGKKAFEKWLQGIMGMKYVGLKGRLSVRNTATSSTPINQPLSQFTPPVAPPVQFTPLSTPTIHVAPRRPATRQGGKSYSKSLKKKLSKLQQLDNVYLNIKNPHSYTSVANLRNSASSKITDEDLKNYLQANMTYTLHKPVRKKMTHNKVKAVAIDNVWAADLDVFSKYLFVRTLKSKKGEEVANQFADIII</sequence>
<reference evidence="1" key="1">
    <citation type="submission" date="2021-02" db="EMBL/GenBank/DDBJ databases">
        <authorList>
            <person name="Nowell W R."/>
        </authorList>
    </citation>
    <scope>NUCLEOTIDE SEQUENCE</scope>
</reference>
<organism evidence="1 2">
    <name type="scientific">Rotaria magnacalcarata</name>
    <dbReference type="NCBI Taxonomy" id="392030"/>
    <lineage>
        <taxon>Eukaryota</taxon>
        <taxon>Metazoa</taxon>
        <taxon>Spiralia</taxon>
        <taxon>Gnathifera</taxon>
        <taxon>Rotifera</taxon>
        <taxon>Eurotatoria</taxon>
        <taxon>Bdelloidea</taxon>
        <taxon>Philodinida</taxon>
        <taxon>Philodinidae</taxon>
        <taxon>Rotaria</taxon>
    </lineage>
</organism>
<accession>A0A820KXV1</accession>
<gene>
    <name evidence="1" type="ORF">UXM345_LOCUS36054</name>
</gene>